<dbReference type="AlphaFoldDB" id="A0A9P5PI42"/>
<sequence>MHNPPALSLAAFVWNVRCKMSVTRCASVQDDLGHTMTSYSVWKTAFWWNNLSARPIHRTLQGPPPHDDSNPSSSSNKDNNGQYQCRRLPRRDVYMSGLSSGRCTGRTVVSRLGNIFSSLSLVGAFLLVRFRCTFRSTSTFPYLVSRFLVLRFLRWT</sequence>
<feature type="compositionally biased region" description="Low complexity" evidence="1">
    <location>
        <begin position="70"/>
        <end position="80"/>
    </location>
</feature>
<gene>
    <name evidence="2" type="ORF">BDP27DRAFT_232260</name>
</gene>
<comment type="caution">
    <text evidence="2">The sequence shown here is derived from an EMBL/GenBank/DDBJ whole genome shotgun (WGS) entry which is preliminary data.</text>
</comment>
<feature type="region of interest" description="Disordered" evidence="1">
    <location>
        <begin position="59"/>
        <end position="83"/>
    </location>
</feature>
<keyword evidence="3" id="KW-1185">Reference proteome</keyword>
<accession>A0A9P5PI42</accession>
<organism evidence="2 3">
    <name type="scientific">Rhodocollybia butyracea</name>
    <dbReference type="NCBI Taxonomy" id="206335"/>
    <lineage>
        <taxon>Eukaryota</taxon>
        <taxon>Fungi</taxon>
        <taxon>Dikarya</taxon>
        <taxon>Basidiomycota</taxon>
        <taxon>Agaricomycotina</taxon>
        <taxon>Agaricomycetes</taxon>
        <taxon>Agaricomycetidae</taxon>
        <taxon>Agaricales</taxon>
        <taxon>Marasmiineae</taxon>
        <taxon>Omphalotaceae</taxon>
        <taxon>Rhodocollybia</taxon>
    </lineage>
</organism>
<name>A0A9P5PI42_9AGAR</name>
<dbReference type="Proteomes" id="UP000772434">
    <property type="component" value="Unassembled WGS sequence"/>
</dbReference>
<evidence type="ECO:0000313" key="3">
    <source>
        <dbReference type="Proteomes" id="UP000772434"/>
    </source>
</evidence>
<reference evidence="2" key="1">
    <citation type="submission" date="2020-11" db="EMBL/GenBank/DDBJ databases">
        <authorList>
            <consortium name="DOE Joint Genome Institute"/>
            <person name="Ahrendt S."/>
            <person name="Riley R."/>
            <person name="Andreopoulos W."/>
            <person name="Labutti K."/>
            <person name="Pangilinan J."/>
            <person name="Ruiz-Duenas F.J."/>
            <person name="Barrasa J.M."/>
            <person name="Sanchez-Garcia M."/>
            <person name="Camarero S."/>
            <person name="Miyauchi S."/>
            <person name="Serrano A."/>
            <person name="Linde D."/>
            <person name="Babiker R."/>
            <person name="Drula E."/>
            <person name="Ayuso-Fernandez I."/>
            <person name="Pacheco R."/>
            <person name="Padilla G."/>
            <person name="Ferreira P."/>
            <person name="Barriuso J."/>
            <person name="Kellner H."/>
            <person name="Castanera R."/>
            <person name="Alfaro M."/>
            <person name="Ramirez L."/>
            <person name="Pisabarro A.G."/>
            <person name="Kuo A."/>
            <person name="Tritt A."/>
            <person name="Lipzen A."/>
            <person name="He G."/>
            <person name="Yan M."/>
            <person name="Ng V."/>
            <person name="Cullen D."/>
            <person name="Martin F."/>
            <person name="Rosso M.-N."/>
            <person name="Henrissat B."/>
            <person name="Hibbett D."/>
            <person name="Martinez A.T."/>
            <person name="Grigoriev I.V."/>
        </authorList>
    </citation>
    <scope>NUCLEOTIDE SEQUENCE</scope>
    <source>
        <strain evidence="2">AH 40177</strain>
    </source>
</reference>
<dbReference type="EMBL" id="JADNRY010000142">
    <property type="protein sequence ID" value="KAF9063637.1"/>
    <property type="molecule type" value="Genomic_DNA"/>
</dbReference>
<proteinExistence type="predicted"/>
<evidence type="ECO:0000256" key="1">
    <source>
        <dbReference type="SAM" id="MobiDB-lite"/>
    </source>
</evidence>
<protein>
    <submittedName>
        <fullName evidence="2">Uncharacterized protein</fullName>
    </submittedName>
</protein>
<evidence type="ECO:0000313" key="2">
    <source>
        <dbReference type="EMBL" id="KAF9063637.1"/>
    </source>
</evidence>